<reference evidence="1 2" key="1">
    <citation type="submission" date="2015-01" db="EMBL/GenBank/DDBJ databases">
        <title>The Genome Sequence of Cryptococcus gattii EJB2.</title>
        <authorList>
            <consortium name="The Broad Institute Genomics Platform"/>
            <person name="Cuomo C."/>
            <person name="Litvintseva A."/>
            <person name="Chen Y."/>
            <person name="Heitman J."/>
            <person name="Sun S."/>
            <person name="Springer D."/>
            <person name="Dromer F."/>
            <person name="Young S."/>
            <person name="Zeng Q."/>
            <person name="Gargeya S."/>
            <person name="Abouelleil A."/>
            <person name="Alvarado L."/>
            <person name="Chapman S.B."/>
            <person name="Gainer-Dewar J."/>
            <person name="Goldberg J."/>
            <person name="Griggs A."/>
            <person name="Gujja S."/>
            <person name="Hansen M."/>
            <person name="Howarth C."/>
            <person name="Imamovic A."/>
            <person name="Larimer J."/>
            <person name="Murphy C."/>
            <person name="Naylor J."/>
            <person name="Pearson M."/>
            <person name="Priest M."/>
            <person name="Roberts A."/>
            <person name="Saif S."/>
            <person name="Shea T."/>
            <person name="Sykes S."/>
            <person name="Wortman J."/>
            <person name="Nusbaum C."/>
            <person name="Birren B."/>
        </authorList>
    </citation>
    <scope>NUCLEOTIDE SEQUENCE [LARGE SCALE GENOMIC DNA]</scope>
    <source>
        <strain evidence="1 2">EJB2</strain>
    </source>
</reference>
<organism evidence="1 2">
    <name type="scientific">Cryptococcus gattii EJB2</name>
    <dbReference type="NCBI Taxonomy" id="1296103"/>
    <lineage>
        <taxon>Eukaryota</taxon>
        <taxon>Fungi</taxon>
        <taxon>Dikarya</taxon>
        <taxon>Basidiomycota</taxon>
        <taxon>Agaricomycotina</taxon>
        <taxon>Tremellomycetes</taxon>
        <taxon>Tremellales</taxon>
        <taxon>Cryptococcaceae</taxon>
        <taxon>Cryptococcus</taxon>
        <taxon>Cryptococcus gattii species complex</taxon>
    </lineage>
</organism>
<protein>
    <submittedName>
        <fullName evidence="1">Uncharacterized protein</fullName>
    </submittedName>
</protein>
<keyword evidence="2" id="KW-1185">Reference proteome</keyword>
<gene>
    <name evidence="1" type="ORF">I306_02424</name>
</gene>
<dbReference type="EMBL" id="KN848631">
    <property type="protein sequence ID" value="KIR80448.1"/>
    <property type="molecule type" value="Genomic_DNA"/>
</dbReference>
<evidence type="ECO:0000313" key="2">
    <source>
        <dbReference type="Proteomes" id="UP000054272"/>
    </source>
</evidence>
<dbReference type="Proteomes" id="UP000054272">
    <property type="component" value="Unassembled WGS sequence"/>
</dbReference>
<proteinExistence type="predicted"/>
<name>A0ABR5BXS9_9TREE</name>
<evidence type="ECO:0000313" key="1">
    <source>
        <dbReference type="EMBL" id="KIR80448.1"/>
    </source>
</evidence>
<sequence length="72" mass="8284">MTKGGTPARYYIKEDRLKYDTNAKQPQYTNNAQCIIVGEYDRRKPQTCDSLSIACFLLPSAFWHPSLVDLLE</sequence>
<accession>A0ABR5BXS9</accession>